<reference evidence="1 2" key="1">
    <citation type="submission" date="2016-05" db="EMBL/GenBank/DDBJ databases">
        <title>A degradative enzymes factory behind the ericoid mycorrhizal symbiosis.</title>
        <authorList>
            <consortium name="DOE Joint Genome Institute"/>
            <person name="Martino E."/>
            <person name="Morin E."/>
            <person name="Grelet G."/>
            <person name="Kuo A."/>
            <person name="Kohler A."/>
            <person name="Daghino S."/>
            <person name="Barry K."/>
            <person name="Choi C."/>
            <person name="Cichocki N."/>
            <person name="Clum A."/>
            <person name="Copeland A."/>
            <person name="Hainaut M."/>
            <person name="Haridas S."/>
            <person name="Labutti K."/>
            <person name="Lindquist E."/>
            <person name="Lipzen A."/>
            <person name="Khouja H.-R."/>
            <person name="Murat C."/>
            <person name="Ohm R."/>
            <person name="Olson A."/>
            <person name="Spatafora J."/>
            <person name="Veneault-Fourrey C."/>
            <person name="Henrissat B."/>
            <person name="Grigoriev I."/>
            <person name="Martin F."/>
            <person name="Perotto S."/>
        </authorList>
    </citation>
    <scope>NUCLEOTIDE SEQUENCE [LARGE SCALE GENOMIC DNA]</scope>
    <source>
        <strain evidence="1 2">UAMH 7357</strain>
    </source>
</reference>
<dbReference type="EMBL" id="KZ613475">
    <property type="protein sequence ID" value="PMD23467.1"/>
    <property type="molecule type" value="Genomic_DNA"/>
</dbReference>
<keyword evidence="2" id="KW-1185">Reference proteome</keyword>
<accession>A0A2J6QB36</accession>
<name>A0A2J6QB36_9HELO</name>
<evidence type="ECO:0000313" key="1">
    <source>
        <dbReference type="EMBL" id="PMD23467.1"/>
    </source>
</evidence>
<sequence length="124" mass="13692">MSFRVRVSFDSGKLSQIFTSLPSSTVTHPRLTLASGCSVTFLITLLLTSHDLLSALPCETCQLYTIRGTKSALRELKQEPYIDLSNEILLATGRGPGSFQRECALTPPPKSLLFCNFFHQTLVL</sequence>
<dbReference type="Proteomes" id="UP000235672">
    <property type="component" value="Unassembled WGS sequence"/>
</dbReference>
<dbReference type="AlphaFoldDB" id="A0A2J6QB36"/>
<evidence type="ECO:0000313" key="2">
    <source>
        <dbReference type="Proteomes" id="UP000235672"/>
    </source>
</evidence>
<gene>
    <name evidence="1" type="ORF">NA56DRAFT_644328</name>
</gene>
<organism evidence="1 2">
    <name type="scientific">Hyaloscypha hepaticicola</name>
    <dbReference type="NCBI Taxonomy" id="2082293"/>
    <lineage>
        <taxon>Eukaryota</taxon>
        <taxon>Fungi</taxon>
        <taxon>Dikarya</taxon>
        <taxon>Ascomycota</taxon>
        <taxon>Pezizomycotina</taxon>
        <taxon>Leotiomycetes</taxon>
        <taxon>Helotiales</taxon>
        <taxon>Hyaloscyphaceae</taxon>
        <taxon>Hyaloscypha</taxon>
    </lineage>
</organism>
<proteinExistence type="predicted"/>
<protein>
    <submittedName>
        <fullName evidence="1">Uncharacterized protein</fullName>
    </submittedName>
</protein>